<gene>
    <name evidence="1" type="ORF">DPEC_G00083660</name>
</gene>
<evidence type="ECO:0000313" key="1">
    <source>
        <dbReference type="EMBL" id="KAJ8008943.1"/>
    </source>
</evidence>
<proteinExistence type="predicted"/>
<dbReference type="EMBL" id="CM055734">
    <property type="protein sequence ID" value="KAJ8008943.1"/>
    <property type="molecule type" value="Genomic_DNA"/>
</dbReference>
<comment type="caution">
    <text evidence="1">The sequence shown here is derived from an EMBL/GenBank/DDBJ whole genome shotgun (WGS) entry which is preliminary data.</text>
</comment>
<name>A0ACC2GZ93_DALPE</name>
<reference evidence="1" key="1">
    <citation type="submission" date="2021-05" db="EMBL/GenBank/DDBJ databases">
        <authorList>
            <person name="Pan Q."/>
            <person name="Jouanno E."/>
            <person name="Zahm M."/>
            <person name="Klopp C."/>
            <person name="Cabau C."/>
            <person name="Louis A."/>
            <person name="Berthelot C."/>
            <person name="Parey E."/>
            <person name="Roest Crollius H."/>
            <person name="Montfort J."/>
            <person name="Robinson-Rechavi M."/>
            <person name="Bouchez O."/>
            <person name="Lampietro C."/>
            <person name="Lopez Roques C."/>
            <person name="Donnadieu C."/>
            <person name="Postlethwait J."/>
            <person name="Bobe J."/>
            <person name="Dillon D."/>
            <person name="Chandos A."/>
            <person name="von Hippel F."/>
            <person name="Guiguen Y."/>
        </authorList>
    </citation>
    <scope>NUCLEOTIDE SEQUENCE</scope>
    <source>
        <strain evidence="1">YG-Jan2019</strain>
    </source>
</reference>
<accession>A0ACC2GZ93</accession>
<dbReference type="Proteomes" id="UP001157502">
    <property type="component" value="Chromosome 7"/>
</dbReference>
<sequence>MSIVVHDGDEVSHSGHLISRQPFPTQRRGRPGLNHRRLFPDEVTSRRPGRFDNTRRARRGWESHNPKCSPVVDSRLRNVRRLLSEPTSPPRRLVAQVIKGAAERPESPVSPDGKTEAGSHYRELFGMYCGGFVMACRNEPRLSASVFPSAGM</sequence>
<keyword evidence="2" id="KW-1185">Reference proteome</keyword>
<protein>
    <submittedName>
        <fullName evidence="1">Uncharacterized protein</fullName>
    </submittedName>
</protein>
<organism evidence="1 2">
    <name type="scientific">Dallia pectoralis</name>
    <name type="common">Alaska blackfish</name>
    <dbReference type="NCBI Taxonomy" id="75939"/>
    <lineage>
        <taxon>Eukaryota</taxon>
        <taxon>Metazoa</taxon>
        <taxon>Chordata</taxon>
        <taxon>Craniata</taxon>
        <taxon>Vertebrata</taxon>
        <taxon>Euteleostomi</taxon>
        <taxon>Actinopterygii</taxon>
        <taxon>Neopterygii</taxon>
        <taxon>Teleostei</taxon>
        <taxon>Protacanthopterygii</taxon>
        <taxon>Esociformes</taxon>
        <taxon>Umbridae</taxon>
        <taxon>Dallia</taxon>
    </lineage>
</organism>
<evidence type="ECO:0000313" key="2">
    <source>
        <dbReference type="Proteomes" id="UP001157502"/>
    </source>
</evidence>